<feature type="non-terminal residue" evidence="4">
    <location>
        <position position="203"/>
    </location>
</feature>
<proteinExistence type="predicted"/>
<dbReference type="EMBL" id="CP092874">
    <property type="protein sequence ID" value="UYV75088.1"/>
    <property type="molecule type" value="Genomic_DNA"/>
</dbReference>
<evidence type="ECO:0000256" key="2">
    <source>
        <dbReference type="PROSITE-ProRule" id="PRU00497"/>
    </source>
</evidence>
<organism evidence="4 5">
    <name type="scientific">Cordylochernes scorpioides</name>
    <dbReference type="NCBI Taxonomy" id="51811"/>
    <lineage>
        <taxon>Eukaryota</taxon>
        <taxon>Metazoa</taxon>
        <taxon>Ecdysozoa</taxon>
        <taxon>Arthropoda</taxon>
        <taxon>Chelicerata</taxon>
        <taxon>Arachnida</taxon>
        <taxon>Pseudoscorpiones</taxon>
        <taxon>Cheliferoidea</taxon>
        <taxon>Chernetidae</taxon>
        <taxon>Cordylochernes</taxon>
    </lineage>
</organism>
<name>A0ABY6L5A2_9ARAC</name>
<reference evidence="4 5" key="1">
    <citation type="submission" date="2022-01" db="EMBL/GenBank/DDBJ databases">
        <title>A chromosomal length assembly of Cordylochernes scorpioides.</title>
        <authorList>
            <person name="Zeh D."/>
            <person name="Zeh J."/>
        </authorList>
    </citation>
    <scope>NUCLEOTIDE SEQUENCE [LARGE SCALE GENOMIC DNA]</scope>
    <source>
        <strain evidence="4">IN4F17</strain>
        <tissue evidence="4">Whole Body</tissue>
    </source>
</reference>
<feature type="region of interest" description="Disordered" evidence="3">
    <location>
        <begin position="1"/>
        <end position="33"/>
    </location>
</feature>
<evidence type="ECO:0000313" key="5">
    <source>
        <dbReference type="Proteomes" id="UP001235939"/>
    </source>
</evidence>
<keyword evidence="1 2" id="KW-0193">Cuticle</keyword>
<dbReference type="InterPro" id="IPR050468">
    <property type="entry name" value="Cuticle_Struct_Prot"/>
</dbReference>
<dbReference type="InterPro" id="IPR031311">
    <property type="entry name" value="CHIT_BIND_RR_consensus"/>
</dbReference>
<keyword evidence="5" id="KW-1185">Reference proteome</keyword>
<protein>
    <submittedName>
        <fullName evidence="4">Uncharacterized protein</fullName>
    </submittedName>
</protein>
<accession>A0ABY6L5A2</accession>
<dbReference type="Proteomes" id="UP001235939">
    <property type="component" value="Chromosome 12"/>
</dbReference>
<evidence type="ECO:0000256" key="1">
    <source>
        <dbReference type="ARBA" id="ARBA00022460"/>
    </source>
</evidence>
<dbReference type="PROSITE" id="PS00233">
    <property type="entry name" value="CHIT_BIND_RR_1"/>
    <property type="match status" value="2"/>
</dbReference>
<dbReference type="PROSITE" id="PS51155">
    <property type="entry name" value="CHIT_BIND_RR_2"/>
    <property type="match status" value="2"/>
</dbReference>
<gene>
    <name evidence="4" type="ORF">LAZ67_12002436</name>
</gene>
<dbReference type="Pfam" id="PF00379">
    <property type="entry name" value="Chitin_bind_4"/>
    <property type="match status" value="2"/>
</dbReference>
<dbReference type="PANTHER" id="PTHR10380:SF235">
    <property type="entry name" value="CUTICULAR PROTEIN 73D, ISOFORM B"/>
    <property type="match status" value="1"/>
</dbReference>
<evidence type="ECO:0000313" key="4">
    <source>
        <dbReference type="EMBL" id="UYV75088.1"/>
    </source>
</evidence>
<dbReference type="InterPro" id="IPR000618">
    <property type="entry name" value="Insect_cuticle"/>
</dbReference>
<sequence>MADLLGGRTARQESSDGSGRVVGSYTLQDDDGRQRTVEYVADDSGFRATVRTNEPGTKSESPADVVFESTAPEPVLPLMGAGPHHVRAAASRIIPVPVPMSHEPPRPYAFNYMADLLGGRTARQESSDGSGRVVGSYTLQDDDGRQRTVEYVADDSGFRATVRTNEPGTKSESPADVVFESTAPEPVLPLMGAGPHHVRAAAS</sequence>
<evidence type="ECO:0000256" key="3">
    <source>
        <dbReference type="SAM" id="MobiDB-lite"/>
    </source>
</evidence>
<dbReference type="PANTHER" id="PTHR10380">
    <property type="entry name" value="CUTICLE PROTEIN"/>
    <property type="match status" value="1"/>
</dbReference>